<dbReference type="GO" id="GO:0006334">
    <property type="term" value="P:nucleosome assembly"/>
    <property type="evidence" value="ECO:0007669"/>
    <property type="project" value="InterPro"/>
</dbReference>
<dbReference type="InterPro" id="IPR037231">
    <property type="entry name" value="NAP-like_sf"/>
</dbReference>
<reference evidence="5" key="1">
    <citation type="submission" date="2025-08" db="UniProtKB">
        <authorList>
            <consortium name="RefSeq"/>
        </authorList>
    </citation>
    <scope>IDENTIFICATION</scope>
    <source>
        <strain evidence="5">11010-0011.00</strain>
        <tissue evidence="5">Whole body</tissue>
    </source>
</reference>
<dbReference type="GO" id="GO:0005634">
    <property type="term" value="C:nucleus"/>
    <property type="evidence" value="ECO:0007669"/>
    <property type="project" value="InterPro"/>
</dbReference>
<sequence length="352" mass="41074">MSANKNKEHVFEVDKEAVKQVFDVMPTLYRRLYINEKISFLPIAVQNKIVALKNLQYKQIEVEAEFYNDLQQLELQFEKQFKALYDERSKIINGLIKVPKTTPNWIESGDKKIGKQLLERFDMESFAKILKKFNSVPKKCKGIPGFWSTVLRITIPEFIQKHDEPVLKKLTDISIHYDADRSFTIQFHFDKNSFFPNAILTKKYFQTVTVDEDYPFYYEGPVIYKSEGSVIQWNANKNLTIKTIVKKKKKQITSIVVRRASFFDFFNSKEEFKHINSSLAVDFIIGDFFRTHIVPKAILFYTGELVEKWDDSDDNDIDMGMMPTEDEGAVGVQAEKSNTSKKKPNPNPRTKK</sequence>
<gene>
    <name evidence="5" type="primary">LOC115629324</name>
</gene>
<evidence type="ECO:0000256" key="3">
    <source>
        <dbReference type="SAM" id="MobiDB-lite"/>
    </source>
</evidence>
<feature type="compositionally biased region" description="Basic residues" evidence="3">
    <location>
        <begin position="339"/>
        <end position="352"/>
    </location>
</feature>
<dbReference type="Pfam" id="PF00956">
    <property type="entry name" value="NAP"/>
    <property type="match status" value="1"/>
</dbReference>
<comment type="similarity">
    <text evidence="1 2">Belongs to the nucleosome assembly protein (NAP) family.</text>
</comment>
<proteinExistence type="inferred from homology"/>
<dbReference type="Proteomes" id="UP000504634">
    <property type="component" value="Unplaced"/>
</dbReference>
<dbReference type="InterPro" id="IPR002164">
    <property type="entry name" value="NAP_family"/>
</dbReference>
<dbReference type="AlphaFoldDB" id="A0A6J2U3C2"/>
<protein>
    <submittedName>
        <fullName evidence="5">Nucleosome assembly protein 1-like 1</fullName>
    </submittedName>
</protein>
<evidence type="ECO:0000313" key="5">
    <source>
        <dbReference type="RefSeq" id="XP_030381632.1"/>
    </source>
</evidence>
<dbReference type="SUPFAM" id="SSF143113">
    <property type="entry name" value="NAP-like"/>
    <property type="match status" value="1"/>
</dbReference>
<dbReference type="Gene3D" id="3.30.1120.90">
    <property type="entry name" value="Nucleosome assembly protein"/>
    <property type="match status" value="1"/>
</dbReference>
<evidence type="ECO:0000313" key="4">
    <source>
        <dbReference type="Proteomes" id="UP000504634"/>
    </source>
</evidence>
<organism evidence="4 5">
    <name type="scientific">Drosophila lebanonensis</name>
    <name type="common">Fruit fly</name>
    <name type="synonym">Scaptodrosophila lebanonensis</name>
    <dbReference type="NCBI Taxonomy" id="7225"/>
    <lineage>
        <taxon>Eukaryota</taxon>
        <taxon>Metazoa</taxon>
        <taxon>Ecdysozoa</taxon>
        <taxon>Arthropoda</taxon>
        <taxon>Hexapoda</taxon>
        <taxon>Insecta</taxon>
        <taxon>Pterygota</taxon>
        <taxon>Neoptera</taxon>
        <taxon>Endopterygota</taxon>
        <taxon>Diptera</taxon>
        <taxon>Brachycera</taxon>
        <taxon>Muscomorpha</taxon>
        <taxon>Ephydroidea</taxon>
        <taxon>Drosophilidae</taxon>
        <taxon>Scaptodrosophila</taxon>
    </lineage>
</organism>
<dbReference type="PANTHER" id="PTHR11875">
    <property type="entry name" value="TESTIS-SPECIFIC Y-ENCODED PROTEIN"/>
    <property type="match status" value="1"/>
</dbReference>
<accession>A0A6J2U3C2</accession>
<feature type="region of interest" description="Disordered" evidence="3">
    <location>
        <begin position="316"/>
        <end position="352"/>
    </location>
</feature>
<evidence type="ECO:0000256" key="1">
    <source>
        <dbReference type="ARBA" id="ARBA00009947"/>
    </source>
</evidence>
<dbReference type="Gene3D" id="1.20.5.1500">
    <property type="match status" value="1"/>
</dbReference>
<dbReference type="GeneID" id="115629324"/>
<evidence type="ECO:0000256" key="2">
    <source>
        <dbReference type="RuleBase" id="RU003876"/>
    </source>
</evidence>
<name>A0A6J2U3C2_DROLE</name>
<dbReference type="OrthoDB" id="27325at2759"/>
<dbReference type="RefSeq" id="XP_030381632.1">
    <property type="nucleotide sequence ID" value="XM_030525772.1"/>
</dbReference>
<keyword evidence="4" id="KW-1185">Reference proteome</keyword>